<organism evidence="2 3">
    <name type="scientific">Pedobacter psychrophilus</name>
    <dbReference type="NCBI Taxonomy" id="1826909"/>
    <lineage>
        <taxon>Bacteria</taxon>
        <taxon>Pseudomonadati</taxon>
        <taxon>Bacteroidota</taxon>
        <taxon>Sphingobacteriia</taxon>
        <taxon>Sphingobacteriales</taxon>
        <taxon>Sphingobacteriaceae</taxon>
        <taxon>Pedobacter</taxon>
    </lineage>
</organism>
<keyword evidence="3" id="KW-1185">Reference proteome</keyword>
<dbReference type="InterPro" id="IPR036291">
    <property type="entry name" value="NAD(P)-bd_dom_sf"/>
</dbReference>
<dbReference type="STRING" id="1826909.A5893_09500"/>
<dbReference type="PANTHER" id="PTHR43162:SF1">
    <property type="entry name" value="PRESTALK A DIFFERENTIATION PROTEIN A"/>
    <property type="match status" value="1"/>
</dbReference>
<reference evidence="2 3" key="2">
    <citation type="submission" date="2016-06" db="EMBL/GenBank/DDBJ databases">
        <title>Pedobacter psychrophilus sp. nov., isolated from Antarctic fragmentary rock.</title>
        <authorList>
            <person name="Svec P."/>
        </authorList>
    </citation>
    <scope>NUCLEOTIDE SEQUENCE [LARGE SCALE GENOMIC DNA]</scope>
    <source>
        <strain evidence="2 3">CCM 8644</strain>
    </source>
</reference>
<dbReference type="PANTHER" id="PTHR43162">
    <property type="match status" value="1"/>
</dbReference>
<evidence type="ECO:0000313" key="3">
    <source>
        <dbReference type="Proteomes" id="UP000078459"/>
    </source>
</evidence>
<dbReference type="EMBL" id="LWHJ01000027">
    <property type="protein sequence ID" value="OAQ39801.1"/>
    <property type="molecule type" value="Genomic_DNA"/>
</dbReference>
<evidence type="ECO:0000259" key="1">
    <source>
        <dbReference type="Pfam" id="PF05368"/>
    </source>
</evidence>
<dbReference type="InterPro" id="IPR051604">
    <property type="entry name" value="Ergot_Alk_Oxidoreductase"/>
</dbReference>
<dbReference type="RefSeq" id="WP_068822417.1">
    <property type="nucleotide sequence ID" value="NZ_LWHJ01000027.1"/>
</dbReference>
<proteinExistence type="predicted"/>
<dbReference type="SUPFAM" id="SSF51735">
    <property type="entry name" value="NAD(P)-binding Rossmann-fold domains"/>
    <property type="match status" value="1"/>
</dbReference>
<evidence type="ECO:0000313" key="2">
    <source>
        <dbReference type="EMBL" id="OAQ39801.1"/>
    </source>
</evidence>
<comment type="caution">
    <text evidence="2">The sequence shown here is derived from an EMBL/GenBank/DDBJ whole genome shotgun (WGS) entry which is preliminary data.</text>
</comment>
<dbReference type="CDD" id="cd05269">
    <property type="entry name" value="TMR_SDR_a"/>
    <property type="match status" value="1"/>
</dbReference>
<reference evidence="2 3" key="1">
    <citation type="submission" date="2016-04" db="EMBL/GenBank/DDBJ databases">
        <authorList>
            <person name="Evans L.H."/>
            <person name="Alamgir A."/>
            <person name="Owens N."/>
            <person name="Weber N.D."/>
            <person name="Virtaneva K."/>
            <person name="Barbian K."/>
            <person name="Babar A."/>
            <person name="Rosenke K."/>
        </authorList>
    </citation>
    <scope>NUCLEOTIDE SEQUENCE [LARGE SCALE GENOMIC DNA]</scope>
    <source>
        <strain evidence="2 3">CCM 8644</strain>
    </source>
</reference>
<dbReference type="Gene3D" id="3.40.50.720">
    <property type="entry name" value="NAD(P)-binding Rossmann-like Domain"/>
    <property type="match status" value="1"/>
</dbReference>
<accession>A0A179DFK6</accession>
<dbReference type="OrthoDB" id="9780595at2"/>
<name>A0A179DFK6_9SPHI</name>
<dbReference type="AlphaFoldDB" id="A0A179DFK6"/>
<sequence length="284" mass="31230">MSEKILITGATGTIGKAVVKHLKAKNASFLIASRNPEEAAEKFGSDINVVKFEFEDISTFENAVDGVSKVFLLGPPLRYDLADVLMPFLDFLKAKNILEVVYISALGAEKMGDTLTFHTIIEEKLKADGFDYTILKPSFFSQNFKNYEWENITQRGITYVTAGEGKVGFIDVDDIGLVASTVLTSTGHSKKIYELTGPELLSYQDAATLLSEVTGKQIVYPNPSIEEYTKALKAAGAPDFIAPYMTSVYSLISDHKVNFLTNNVETITGKKPSLLRDVLIADFK</sequence>
<dbReference type="Proteomes" id="UP000078459">
    <property type="component" value="Unassembled WGS sequence"/>
</dbReference>
<dbReference type="Pfam" id="PF05368">
    <property type="entry name" value="NmrA"/>
    <property type="match status" value="1"/>
</dbReference>
<gene>
    <name evidence="2" type="ORF">A5893_09500</name>
</gene>
<feature type="domain" description="NmrA-like" evidence="1">
    <location>
        <begin position="2"/>
        <end position="257"/>
    </location>
</feature>
<protein>
    <recommendedName>
        <fullName evidence="1">NmrA-like domain-containing protein</fullName>
    </recommendedName>
</protein>
<dbReference type="InterPro" id="IPR008030">
    <property type="entry name" value="NmrA-like"/>
</dbReference>
<dbReference type="Gene3D" id="3.90.25.10">
    <property type="entry name" value="UDP-galactose 4-epimerase, domain 1"/>
    <property type="match status" value="1"/>
</dbReference>